<evidence type="ECO:0000256" key="6">
    <source>
        <dbReference type="SAM" id="SignalP"/>
    </source>
</evidence>
<reference evidence="8 9" key="1">
    <citation type="submission" date="2009-10" db="EMBL/GenBank/DDBJ databases">
        <authorList>
            <person name="Qin X."/>
            <person name="Bachman B."/>
            <person name="Battles P."/>
            <person name="Bell A."/>
            <person name="Bess C."/>
            <person name="Bickham C."/>
            <person name="Chaboub L."/>
            <person name="Chen D."/>
            <person name="Coyle M."/>
            <person name="Deiros D.R."/>
            <person name="Dinh H."/>
            <person name="Forbes L."/>
            <person name="Fowler G."/>
            <person name="Francisco L."/>
            <person name="Fu Q."/>
            <person name="Gubbala S."/>
            <person name="Hale W."/>
            <person name="Han Y."/>
            <person name="Hemphill L."/>
            <person name="Highlander S.K."/>
            <person name="Hirani K."/>
            <person name="Hogues M."/>
            <person name="Jackson L."/>
            <person name="Jakkamsetti A."/>
            <person name="Javaid M."/>
            <person name="Jiang H."/>
            <person name="Korchina V."/>
            <person name="Kovar C."/>
            <person name="Lara F."/>
            <person name="Lee S."/>
            <person name="Mata R."/>
            <person name="Mathew T."/>
            <person name="Moen C."/>
            <person name="Morales K."/>
            <person name="Munidasa M."/>
            <person name="Nazareth L."/>
            <person name="Ngo R."/>
            <person name="Nguyen L."/>
            <person name="Okwuonu G."/>
            <person name="Ongeri F."/>
            <person name="Patil S."/>
            <person name="Petrosino J."/>
            <person name="Pham C."/>
            <person name="Pham P."/>
            <person name="Pu L.-L."/>
            <person name="Puazo M."/>
            <person name="Raj R."/>
            <person name="Reid J."/>
            <person name="Rouhana J."/>
            <person name="Saada N."/>
            <person name="Shang Y."/>
            <person name="Simmons D."/>
            <person name="Thornton R."/>
            <person name="Warren J."/>
            <person name="Weissenberger G."/>
            <person name="Zhang J."/>
            <person name="Zhang L."/>
            <person name="Zhou C."/>
            <person name="Zhu D."/>
            <person name="Muzny D."/>
            <person name="Worley K."/>
            <person name="Gibbs R."/>
        </authorList>
    </citation>
    <scope>NUCLEOTIDE SEQUENCE [LARGE SCALE GENOMIC DNA]</scope>
    <source>
        <strain evidence="8 9">DSM 17361</strain>
    </source>
</reference>
<comment type="caution">
    <text evidence="8">The sequence shown here is derived from an EMBL/GenBank/DDBJ whole genome shotgun (WGS) entry which is preliminary data.</text>
</comment>
<comment type="subcellular location">
    <subcellularLocation>
        <location evidence="1">Cell envelope</location>
    </subcellularLocation>
</comment>
<dbReference type="EMBL" id="ACKS01000070">
    <property type="protein sequence ID" value="EFA43914.1"/>
    <property type="molecule type" value="Genomic_DNA"/>
</dbReference>
<dbReference type="Pfam" id="PF13905">
    <property type="entry name" value="Thioredoxin_8"/>
    <property type="match status" value="1"/>
</dbReference>
<dbReference type="GO" id="GO:0030313">
    <property type="term" value="C:cell envelope"/>
    <property type="evidence" value="ECO:0007669"/>
    <property type="project" value="UniProtKB-SubCell"/>
</dbReference>
<name>D1PXE7_9BACT</name>
<dbReference type="GO" id="GO:0017004">
    <property type="term" value="P:cytochrome complex assembly"/>
    <property type="evidence" value="ECO:0007669"/>
    <property type="project" value="UniProtKB-KW"/>
</dbReference>
<dbReference type="Proteomes" id="UP000003160">
    <property type="component" value="Unassembled WGS sequence"/>
</dbReference>
<dbReference type="AlphaFoldDB" id="D1PXE7"/>
<accession>D1PXE7</accession>
<evidence type="ECO:0000313" key="8">
    <source>
        <dbReference type="EMBL" id="EFA43914.1"/>
    </source>
</evidence>
<dbReference type="InterPro" id="IPR036249">
    <property type="entry name" value="Thioredoxin-like_sf"/>
</dbReference>
<keyword evidence="9" id="KW-1185">Reference proteome</keyword>
<evidence type="ECO:0000256" key="2">
    <source>
        <dbReference type="ARBA" id="ARBA00022748"/>
    </source>
</evidence>
<organism evidence="8 9">
    <name type="scientific">Hallella bergensis DSM 17361</name>
    <dbReference type="NCBI Taxonomy" id="585502"/>
    <lineage>
        <taxon>Bacteria</taxon>
        <taxon>Pseudomonadati</taxon>
        <taxon>Bacteroidota</taxon>
        <taxon>Bacteroidia</taxon>
        <taxon>Bacteroidales</taxon>
        <taxon>Prevotellaceae</taxon>
        <taxon>Hallella</taxon>
    </lineage>
</organism>
<dbReference type="RefSeq" id="WP_007173735.1">
    <property type="nucleotide sequence ID" value="NZ_GG704781.1"/>
</dbReference>
<feature type="coiled-coil region" evidence="5">
    <location>
        <begin position="260"/>
        <end position="294"/>
    </location>
</feature>
<keyword evidence="2" id="KW-0201">Cytochrome c-type biogenesis</keyword>
<dbReference type="PANTHER" id="PTHR42852">
    <property type="entry name" value="THIOL:DISULFIDE INTERCHANGE PROTEIN DSBE"/>
    <property type="match status" value="1"/>
</dbReference>
<dbReference type="SUPFAM" id="SSF52833">
    <property type="entry name" value="Thioredoxin-like"/>
    <property type="match status" value="1"/>
</dbReference>
<keyword evidence="4" id="KW-0676">Redox-active center</keyword>
<proteinExistence type="predicted"/>
<keyword evidence="3" id="KW-1015">Disulfide bond</keyword>
<dbReference type="Gene3D" id="3.40.30.10">
    <property type="entry name" value="Glutaredoxin"/>
    <property type="match status" value="1"/>
</dbReference>
<feature type="domain" description="Thioredoxin-like fold" evidence="7">
    <location>
        <begin position="541"/>
        <end position="636"/>
    </location>
</feature>
<keyword evidence="5" id="KW-0175">Coiled coil</keyword>
<evidence type="ECO:0000256" key="4">
    <source>
        <dbReference type="ARBA" id="ARBA00023284"/>
    </source>
</evidence>
<evidence type="ECO:0000259" key="7">
    <source>
        <dbReference type="Pfam" id="PF13905"/>
    </source>
</evidence>
<dbReference type="OrthoDB" id="1096670at2"/>
<dbReference type="PANTHER" id="PTHR42852:SF6">
    <property type="entry name" value="THIOL:DISULFIDE INTERCHANGE PROTEIN DSBE"/>
    <property type="match status" value="1"/>
</dbReference>
<keyword evidence="6" id="KW-0732">Signal</keyword>
<dbReference type="eggNOG" id="COG0526">
    <property type="taxonomic scope" value="Bacteria"/>
</dbReference>
<feature type="signal peptide" evidence="6">
    <location>
        <begin position="1"/>
        <end position="19"/>
    </location>
</feature>
<evidence type="ECO:0000313" key="9">
    <source>
        <dbReference type="Proteomes" id="UP000003160"/>
    </source>
</evidence>
<evidence type="ECO:0000256" key="3">
    <source>
        <dbReference type="ARBA" id="ARBA00023157"/>
    </source>
</evidence>
<protein>
    <recommendedName>
        <fullName evidence="7">Thioredoxin-like fold domain-containing protein</fullName>
    </recommendedName>
</protein>
<evidence type="ECO:0000256" key="1">
    <source>
        <dbReference type="ARBA" id="ARBA00004196"/>
    </source>
</evidence>
<dbReference type="InterPro" id="IPR012336">
    <property type="entry name" value="Thioredoxin-like_fold"/>
</dbReference>
<sequence>MNRILLIAILLLNSITAFSNLCLQNITCDNKLTLSNWRNLKTGNWEIGFYEEGVIYNSHFWRYKSKKRKGDIYNILITDGKEDIPVQVKVLRNNTSEITIANLKTIVCEKITTKYLPDYPAKDDSPIKNVGYLHKDSVTIIGWLRNMSEKDKSSNGDFGVTFDDLFTNLERTYSARINPDGHFCLTLPLINTTEVYLDWQRTNIVSVFEPGETYFLLCDYQTGERFFMGTSARLQNELLRTNFFPTFKRKDESEDFTCFMKKLEHNKNNVYRSLNELINQHSNLSSRFKEYTRMTLKFAEAYTISQSKYMTSSFKLPKYLCDYLYQNFWKSPLHPYSLYREMIWFMEDMVSNYTPSTFSEKLDAAEKLCNVHLTDAEKNLGAKWDQIIGEMQHHLEKIVNDEEKRKIYEMYRDKNTNIWDAYIMLSQKYATQIEVAKLKIYKQVIDSLGCDQDLKDILLARRYFQIINTNRQSLSQPLLACLNTDISMTTAKDAIMSEHLKYLSMEQLKGNNVKYLKSNDDVAGISDGRELLAKITEPYRGHYILIDIWGTWCGPCKEALSHSEVLYDKLSPYNMVFMYFANNSPEKSWRNTIQEYKLTKENCVHYNLPRHQQVLLEKYMKVTSYPAYRLIAPNGSLMDINVDPRNLLEFEKQIYYLSKKDSQN</sequence>
<feature type="chain" id="PRO_5003026731" description="Thioredoxin-like fold domain-containing protein" evidence="6">
    <location>
        <begin position="20"/>
        <end position="664"/>
    </location>
</feature>
<gene>
    <name evidence="8" type="ORF">HMPREF0645_1632</name>
</gene>
<evidence type="ECO:0000256" key="5">
    <source>
        <dbReference type="SAM" id="Coils"/>
    </source>
</evidence>
<dbReference type="HOGENOM" id="CLU_016082_0_0_10"/>
<dbReference type="InterPro" id="IPR050553">
    <property type="entry name" value="Thioredoxin_ResA/DsbE_sf"/>
</dbReference>